<keyword evidence="1" id="KW-0472">Membrane</keyword>
<gene>
    <name evidence="2" type="ORF">ADUPG1_005476</name>
</gene>
<evidence type="ECO:0000256" key="1">
    <source>
        <dbReference type="SAM" id="Phobius"/>
    </source>
</evidence>
<evidence type="ECO:0000313" key="2">
    <source>
        <dbReference type="EMBL" id="GKT30351.1"/>
    </source>
</evidence>
<feature type="non-terminal residue" evidence="2">
    <location>
        <position position="100"/>
    </location>
</feature>
<organism evidence="2 3">
    <name type="scientific">Aduncisulcus paluster</name>
    <dbReference type="NCBI Taxonomy" id="2918883"/>
    <lineage>
        <taxon>Eukaryota</taxon>
        <taxon>Metamonada</taxon>
        <taxon>Carpediemonas-like organisms</taxon>
        <taxon>Aduncisulcus</taxon>
    </lineage>
</organism>
<dbReference type="EMBL" id="BQXS01008746">
    <property type="protein sequence ID" value="GKT30351.1"/>
    <property type="molecule type" value="Genomic_DNA"/>
</dbReference>
<protein>
    <submittedName>
        <fullName evidence="2">Sulfate exporter family transporter</fullName>
    </submittedName>
</protein>
<keyword evidence="1" id="KW-0812">Transmembrane</keyword>
<keyword evidence="1" id="KW-1133">Transmembrane helix</keyword>
<comment type="caution">
    <text evidence="2">The sequence shown here is derived from an EMBL/GenBank/DDBJ whole genome shotgun (WGS) entry which is preliminary data.</text>
</comment>
<name>A0ABQ5KEM1_9EUKA</name>
<dbReference type="Proteomes" id="UP001057375">
    <property type="component" value="Unassembled WGS sequence"/>
</dbReference>
<accession>A0ABQ5KEM1</accession>
<sequence length="100" mass="10728">MPKYLKAKAAADSAKTAALAAQLNAEQVGFKDASLNTAASASIESWLKLRAKESSAKKKIKNKPFNLIPSLLALMVGFGLFFSIGMRFIDGDAKTFLKGF</sequence>
<keyword evidence="3" id="KW-1185">Reference proteome</keyword>
<proteinExistence type="predicted"/>
<evidence type="ECO:0000313" key="3">
    <source>
        <dbReference type="Proteomes" id="UP001057375"/>
    </source>
</evidence>
<reference evidence="2" key="1">
    <citation type="submission" date="2022-03" db="EMBL/GenBank/DDBJ databases">
        <title>Draft genome sequence of Aduncisulcus paluster, a free-living microaerophilic Fornicata.</title>
        <authorList>
            <person name="Yuyama I."/>
            <person name="Kume K."/>
            <person name="Tamura T."/>
            <person name="Inagaki Y."/>
            <person name="Hashimoto T."/>
        </authorList>
    </citation>
    <scope>NUCLEOTIDE SEQUENCE</scope>
    <source>
        <strain evidence="2">NY0171</strain>
    </source>
</reference>
<feature type="transmembrane region" description="Helical" evidence="1">
    <location>
        <begin position="67"/>
        <end position="89"/>
    </location>
</feature>